<keyword evidence="3" id="KW-1185">Reference proteome</keyword>
<name>A0AAE0EBD2_9ROSI</name>
<protein>
    <recommendedName>
        <fullName evidence="1">Reverse transcriptase domain-containing protein</fullName>
    </recommendedName>
</protein>
<dbReference type="PANTHER" id="PTHR31635:SF196">
    <property type="entry name" value="REVERSE TRANSCRIPTASE DOMAIN-CONTAINING PROTEIN-RELATED"/>
    <property type="match status" value="1"/>
</dbReference>
<evidence type="ECO:0000313" key="2">
    <source>
        <dbReference type="EMBL" id="KAK3222006.1"/>
    </source>
</evidence>
<dbReference type="EMBL" id="JANJYJ010000003">
    <property type="protein sequence ID" value="KAK3222006.1"/>
    <property type="molecule type" value="Genomic_DNA"/>
</dbReference>
<feature type="domain" description="Reverse transcriptase" evidence="1">
    <location>
        <begin position="26"/>
        <end position="129"/>
    </location>
</feature>
<dbReference type="Pfam" id="PF00078">
    <property type="entry name" value="RVT_1"/>
    <property type="match status" value="1"/>
</dbReference>
<dbReference type="InterPro" id="IPR000477">
    <property type="entry name" value="RT_dom"/>
</dbReference>
<organism evidence="2 3">
    <name type="scientific">Dipteronia sinensis</name>
    <dbReference type="NCBI Taxonomy" id="43782"/>
    <lineage>
        <taxon>Eukaryota</taxon>
        <taxon>Viridiplantae</taxon>
        <taxon>Streptophyta</taxon>
        <taxon>Embryophyta</taxon>
        <taxon>Tracheophyta</taxon>
        <taxon>Spermatophyta</taxon>
        <taxon>Magnoliopsida</taxon>
        <taxon>eudicotyledons</taxon>
        <taxon>Gunneridae</taxon>
        <taxon>Pentapetalae</taxon>
        <taxon>rosids</taxon>
        <taxon>malvids</taxon>
        <taxon>Sapindales</taxon>
        <taxon>Sapindaceae</taxon>
        <taxon>Hippocastanoideae</taxon>
        <taxon>Acereae</taxon>
        <taxon>Dipteronia</taxon>
    </lineage>
</organism>
<dbReference type="CDD" id="cd01650">
    <property type="entry name" value="RT_nLTR_like"/>
    <property type="match status" value="1"/>
</dbReference>
<evidence type="ECO:0000313" key="3">
    <source>
        <dbReference type="Proteomes" id="UP001281410"/>
    </source>
</evidence>
<sequence>MTKACLKNLNDGESIAGINNTVMCLIPKVNSVESITNFRPISLCNVIYKIVAKALENRLRNVIGEVISEEQSAFVPSRLITENAIIGFECLHSLRTRSVQTRAMALKLDMSKAYDKVDWNFLAKVMGHLGFVEA</sequence>
<evidence type="ECO:0000259" key="1">
    <source>
        <dbReference type="Pfam" id="PF00078"/>
    </source>
</evidence>
<dbReference type="AlphaFoldDB" id="A0AAE0EBD2"/>
<gene>
    <name evidence="2" type="ORF">Dsin_009031</name>
</gene>
<dbReference type="Proteomes" id="UP001281410">
    <property type="component" value="Unassembled WGS sequence"/>
</dbReference>
<accession>A0AAE0EBD2</accession>
<dbReference type="PANTHER" id="PTHR31635">
    <property type="entry name" value="REVERSE TRANSCRIPTASE DOMAIN-CONTAINING PROTEIN-RELATED"/>
    <property type="match status" value="1"/>
</dbReference>
<comment type="caution">
    <text evidence="2">The sequence shown here is derived from an EMBL/GenBank/DDBJ whole genome shotgun (WGS) entry which is preliminary data.</text>
</comment>
<proteinExistence type="predicted"/>
<reference evidence="2" key="1">
    <citation type="journal article" date="2023" name="Plant J.">
        <title>Genome sequences and population genomics provide insights into the demographic history, inbreeding, and mutation load of two 'living fossil' tree species of Dipteronia.</title>
        <authorList>
            <person name="Feng Y."/>
            <person name="Comes H.P."/>
            <person name="Chen J."/>
            <person name="Zhu S."/>
            <person name="Lu R."/>
            <person name="Zhang X."/>
            <person name="Li P."/>
            <person name="Qiu J."/>
            <person name="Olsen K.M."/>
            <person name="Qiu Y."/>
        </authorList>
    </citation>
    <scope>NUCLEOTIDE SEQUENCE</scope>
    <source>
        <strain evidence="2">NBL</strain>
    </source>
</reference>